<accession>A0AAD4NA09</accession>
<dbReference type="GO" id="GO:0016567">
    <property type="term" value="P:protein ubiquitination"/>
    <property type="evidence" value="ECO:0007669"/>
    <property type="project" value="TreeGrafter"/>
</dbReference>
<reference evidence="3" key="1">
    <citation type="submission" date="2022-01" db="EMBL/GenBank/DDBJ databases">
        <title>Genome Sequence Resource for Two Populations of Ditylenchus destructor, the Migratory Endoparasitic Phytonematode.</title>
        <authorList>
            <person name="Zhang H."/>
            <person name="Lin R."/>
            <person name="Xie B."/>
        </authorList>
    </citation>
    <scope>NUCLEOTIDE SEQUENCE</scope>
    <source>
        <strain evidence="3">BazhouSP</strain>
    </source>
</reference>
<proteinExistence type="predicted"/>
<comment type="pathway">
    <text evidence="1">Protein modification; protein ubiquitination.</text>
</comment>
<dbReference type="PANTHER" id="PTHR13123">
    <property type="entry name" value="LD30288P"/>
    <property type="match status" value="1"/>
</dbReference>
<dbReference type="GO" id="GO:0005737">
    <property type="term" value="C:cytoplasm"/>
    <property type="evidence" value="ECO:0007669"/>
    <property type="project" value="TreeGrafter"/>
</dbReference>
<protein>
    <submittedName>
        <fullName evidence="3">F-box only protein 25</fullName>
    </submittedName>
</protein>
<evidence type="ECO:0000256" key="1">
    <source>
        <dbReference type="ARBA" id="ARBA00004906"/>
    </source>
</evidence>
<keyword evidence="2" id="KW-0833">Ubl conjugation pathway</keyword>
<organism evidence="3 4">
    <name type="scientific">Ditylenchus destructor</name>
    <dbReference type="NCBI Taxonomy" id="166010"/>
    <lineage>
        <taxon>Eukaryota</taxon>
        <taxon>Metazoa</taxon>
        <taxon>Ecdysozoa</taxon>
        <taxon>Nematoda</taxon>
        <taxon>Chromadorea</taxon>
        <taxon>Rhabditida</taxon>
        <taxon>Tylenchina</taxon>
        <taxon>Tylenchomorpha</taxon>
        <taxon>Sphaerularioidea</taxon>
        <taxon>Anguinidae</taxon>
        <taxon>Anguininae</taxon>
        <taxon>Ditylenchus</taxon>
    </lineage>
</organism>
<comment type="caution">
    <text evidence="3">The sequence shown here is derived from an EMBL/GenBank/DDBJ whole genome shotgun (WGS) entry which is preliminary data.</text>
</comment>
<dbReference type="EMBL" id="JAKKPZ010000008">
    <property type="protein sequence ID" value="KAI1717909.1"/>
    <property type="molecule type" value="Genomic_DNA"/>
</dbReference>
<evidence type="ECO:0000313" key="4">
    <source>
        <dbReference type="Proteomes" id="UP001201812"/>
    </source>
</evidence>
<dbReference type="PANTHER" id="PTHR13123:SF7">
    <property type="entry name" value="LD30288P"/>
    <property type="match status" value="1"/>
</dbReference>
<evidence type="ECO:0000256" key="2">
    <source>
        <dbReference type="ARBA" id="ARBA00022786"/>
    </source>
</evidence>
<name>A0AAD4NA09_9BILA</name>
<dbReference type="Proteomes" id="UP001201812">
    <property type="component" value="Unassembled WGS sequence"/>
</dbReference>
<dbReference type="GO" id="GO:0019005">
    <property type="term" value="C:SCF ubiquitin ligase complex"/>
    <property type="evidence" value="ECO:0007669"/>
    <property type="project" value="TreeGrafter"/>
</dbReference>
<keyword evidence="4" id="KW-1185">Reference proteome</keyword>
<dbReference type="GO" id="GO:0005634">
    <property type="term" value="C:nucleus"/>
    <property type="evidence" value="ECO:0007669"/>
    <property type="project" value="TreeGrafter"/>
</dbReference>
<dbReference type="AlphaFoldDB" id="A0AAD4NA09"/>
<evidence type="ECO:0000313" key="3">
    <source>
        <dbReference type="EMBL" id="KAI1717909.1"/>
    </source>
</evidence>
<sequence length="396" mass="44670">MPFIGKDWRAPGETWVRVNHTAGWEQIKLRPIQLMSCPSNSSIDISLGESPKLTTIVPSRALPIKRHESSVSLSSSEENFLSSSSTSANEFASGVMRSDSEDFGVDDDMDWQPHCFVKTTRSKEFIGCTSMSEAFHRLDVARAVVDVRRFNYICKVVQILVHEKLQNISATARKHLFAIIQAMVIHSVDQDVHVSTARDLLNKFSTGLEEGHVCGSPQLVSRQIGTVNNFLDMIVDGGKKPTTLSDSSEDSMTFMDLPLEVISHILKRIIGSTTDHITLIEIAKAHATLDALVAKQESIWQSLCKFHFTQEQIDKHSPKFFDSTKTGEQTDGTWRRVFFELKKYYGLREVYADLIHICCHCKALFWKDHGHPCVSKDPAPSVRVMPRQFVDMLLFL</sequence>
<dbReference type="InterPro" id="IPR040394">
    <property type="entry name" value="FBX25/32"/>
</dbReference>
<gene>
    <name evidence="3" type="ORF">DdX_06317</name>
</gene>